<dbReference type="Gene3D" id="3.40.50.10190">
    <property type="entry name" value="BRCT domain"/>
    <property type="match status" value="2"/>
</dbReference>
<dbReference type="GO" id="GO:0005829">
    <property type="term" value="C:cytosol"/>
    <property type="evidence" value="ECO:0007669"/>
    <property type="project" value="TreeGrafter"/>
</dbReference>
<dbReference type="SUPFAM" id="SSF46934">
    <property type="entry name" value="UBA-like"/>
    <property type="match status" value="2"/>
</dbReference>
<dbReference type="GO" id="GO:0005654">
    <property type="term" value="C:nucleoplasm"/>
    <property type="evidence" value="ECO:0007669"/>
    <property type="project" value="TreeGrafter"/>
</dbReference>
<evidence type="ECO:0000256" key="1">
    <source>
        <dbReference type="ARBA" id="ARBA00004123"/>
    </source>
</evidence>
<feature type="region of interest" description="Disordered" evidence="7">
    <location>
        <begin position="331"/>
        <end position="356"/>
    </location>
</feature>
<dbReference type="GO" id="GO:0031593">
    <property type="term" value="F:polyubiquitin modification-dependent protein binding"/>
    <property type="evidence" value="ECO:0007669"/>
    <property type="project" value="TreeGrafter"/>
</dbReference>
<keyword evidence="2" id="KW-0677">Repeat</keyword>
<dbReference type="FunFam" id="1.10.8.10:FF:000002">
    <property type="entry name" value="UV excision repair protein RAD23 homolog"/>
    <property type="match status" value="1"/>
</dbReference>
<comment type="subcellular location">
    <subcellularLocation>
        <location evidence="1">Nucleus</location>
    </subcellularLocation>
</comment>
<dbReference type="NCBIfam" id="TIGR00601">
    <property type="entry name" value="rad23"/>
    <property type="match status" value="1"/>
</dbReference>
<dbReference type="GO" id="GO:0006289">
    <property type="term" value="P:nucleotide-excision repair"/>
    <property type="evidence" value="ECO:0007669"/>
    <property type="project" value="InterPro"/>
</dbReference>
<keyword evidence="5" id="KW-0539">Nucleus</keyword>
<feature type="compositionally biased region" description="Low complexity" evidence="7">
    <location>
        <begin position="161"/>
        <end position="175"/>
    </location>
</feature>
<feature type="region of interest" description="Disordered" evidence="7">
    <location>
        <begin position="1162"/>
        <end position="1199"/>
    </location>
</feature>
<feature type="compositionally biased region" description="Low complexity" evidence="7">
    <location>
        <begin position="1096"/>
        <end position="1114"/>
    </location>
</feature>
<dbReference type="SUPFAM" id="SSF54236">
    <property type="entry name" value="Ubiquitin-like"/>
    <property type="match status" value="1"/>
</dbReference>
<dbReference type="InterPro" id="IPR029071">
    <property type="entry name" value="Ubiquitin-like_domsf"/>
</dbReference>
<dbReference type="Pfam" id="PF00240">
    <property type="entry name" value="ubiquitin"/>
    <property type="match status" value="1"/>
</dbReference>
<feature type="compositionally biased region" description="Basic and acidic residues" evidence="7">
    <location>
        <begin position="693"/>
        <end position="711"/>
    </location>
</feature>
<keyword evidence="6" id="KW-0175">Coiled coil</keyword>
<keyword evidence="4" id="KW-0234">DNA repair</keyword>
<dbReference type="PANTHER" id="PTHR10621:SF0">
    <property type="entry name" value="UV EXCISION REPAIR PROTEIN RAD23"/>
    <property type="match status" value="1"/>
</dbReference>
<sequence length="1655" mass="176514">SSLLLVPFNNHGNLRGKFGFNMIRFRLSLSERLFRFERFSYVKAFNAVIVSVATGAATAAAAPEAAGEAANLGAGVKALKELIAKSQGDAFPTEYQRLIYSGKVMSDDDTLEKYGVTETGFIVVMATKPKPAPAAAEPAPAAETPAAAAAPVGDSAETGEPTAPAAAPSTTTTSSDVKPPERENTLVHGEEYEQAVANLVNMGFPRERVVAAMGASYNNPDRAAEYLLSGNIPAAPEGGGGGGGEADDDDEEGGSEGGSGGGSGGGGGGGGSSSFVEQLRQWPQFQMLRRVVAQDQSLLPTLLQQIGQSNPQLLQEIQANQEEFLRFLNESPDESEPAVGGQQGGGGGGGQQQPRQTLLRVTPEERAAIDRLKDLGFPEHMVIEAYFACDKNEDAAANFLLNEIAHKQPAATAVRSHAVTNGRATAPIEIQSDSESSSSGLVAEAAAPTSTPVAKTSEATKSVDNESAEPFDLSRLLTGVRFYVEIRQGIEDRSEGIAEEMTRLGASISDRVNLSVTHILYRAGRKKTHDFAVKHGIPMVSVSWPLACIKAKRQVSHEPFLLPAGAWSADDNSAGGTSSPLLNQLRKQRRRFMQPGLDPEKELKSSADRLRRKRMKTAVVDSLKIACQKSAEEYANFNDNYYLSVKLRVPTTPPSMKELQERLDQQRRDGIRFNGSLSDSSSVGSDVEDGDENRDVVGRDDKKSVDEDSKKPAVILAPETPAQENEANIVVETTPVPQLSLEPEPAPVPALEHAPEPAAEPAPPPQPAAVPLRPRPGKRRLYNAETDDFCASFSDSLSSSQASSVELRNLDDATPSGVARRRTSSRRQSLSLKASSNTTAMTPVNSRSRRSRSSQSPNDSARVVSCVSSAEQRRYNRQKRSLMMLQNEKSVANLATSEATTSKAPSQVPPPRRPFDGIELPSPTATIGNDSSPINLTHKTGAQDKRPKYRRLYTAEDDELSEPTDSPATADQVACYRAFPKPVLRLLAQKSNNQAAKLCMAPSPSQVVANLPGRGGSGTNVKRTGSTGAVKKVSNISHNHRFRFGPTKPNCLVARQLPAVMTSDFGELQTGLAAILKTNGRFETPPAQQQKPPPSTGSLSQEAASSSQLSTASSIRKSILQSASTSKDSQQRQSRRITFAANVDVASIESIANRSSAPLKSSSSVIPVSAVDTPTTPTSTTPQASSATPQASSAQTSTPVMSLSTTSKVSEQLVARNSSPRVALWDIRCQSNLDKETRSLLSKAQTAASANPVTLLDIAEESSGAKLTPQAATDASASAACSQASTASDTSGMGILDACNISGLSFEQRRTVQRALGRMPETYSLVTSETLSSNTAVLVTCNPPKRTLAVLSALAYSVPIVSIDWIIDSLAKRSWLPMNSYSVAQQASSLASRVAHDCSSSLTATEEKKRSKLFAKLAEMYIAPSLTGLDRAQLLKLIRAAGGRTHSSGSSLYSNPPPPGVSPAEYQQRWTSAAAVPPPPVPPPGYAHLVPGGHHLHPLRPPVPPTSSASAVGASSAELEASRRWVSDLNEEVQRLTAELATAQTANASLKERLKDEQQRNLEKTLQLQEQNESEAKCEQLQASLTETQTALDEIKAKLAKCRCQANLSSQTNHDSNPSADEGLSAMLEIKDSIIEKQQAFVKELERRMSEADKQ</sequence>
<dbReference type="InterPro" id="IPR015360">
    <property type="entry name" value="XPC-bd"/>
</dbReference>
<feature type="compositionally biased region" description="Low complexity" evidence="7">
    <location>
        <begin position="792"/>
        <end position="804"/>
    </location>
</feature>
<keyword evidence="3" id="KW-0227">DNA damage</keyword>
<feature type="coiled-coil region" evidence="6">
    <location>
        <begin position="1519"/>
        <end position="1605"/>
    </location>
</feature>
<feature type="compositionally biased region" description="Pro residues" evidence="7">
    <location>
        <begin position="758"/>
        <end position="768"/>
    </location>
</feature>
<evidence type="ECO:0000256" key="7">
    <source>
        <dbReference type="SAM" id="MobiDB-lite"/>
    </source>
</evidence>
<dbReference type="InterPro" id="IPR000626">
    <property type="entry name" value="Ubiquitin-like_dom"/>
</dbReference>
<dbReference type="SUPFAM" id="SSF52113">
    <property type="entry name" value="BRCT domain"/>
    <property type="match status" value="2"/>
</dbReference>
<feature type="compositionally biased region" description="Low complexity" evidence="7">
    <location>
        <begin position="132"/>
        <end position="151"/>
    </location>
</feature>
<feature type="domain" description="UBA" evidence="8">
    <location>
        <begin position="190"/>
        <end position="230"/>
    </location>
</feature>
<feature type="region of interest" description="Disordered" evidence="7">
    <location>
        <begin position="1444"/>
        <end position="1464"/>
    </location>
</feature>
<dbReference type="Proteomes" id="UP000095280">
    <property type="component" value="Unplaced"/>
</dbReference>
<feature type="compositionally biased region" description="Polar residues" evidence="7">
    <location>
        <begin position="448"/>
        <end position="462"/>
    </location>
</feature>
<evidence type="ECO:0000313" key="12">
    <source>
        <dbReference type="WBParaSite" id="maker-uti_cns_0013068-snap-gene-0.4-mRNA-1"/>
    </source>
</evidence>
<evidence type="ECO:0000313" key="11">
    <source>
        <dbReference type="Proteomes" id="UP000095280"/>
    </source>
</evidence>
<proteinExistence type="predicted"/>
<feature type="compositionally biased region" description="Polar residues" evidence="7">
    <location>
        <begin position="1445"/>
        <end position="1454"/>
    </location>
</feature>
<dbReference type="PRINTS" id="PR01839">
    <property type="entry name" value="RAD23PROTEIN"/>
</dbReference>
<protein>
    <submittedName>
        <fullName evidence="12">UV excision repair protein RAD23</fullName>
    </submittedName>
</protein>
<dbReference type="InterPro" id="IPR015940">
    <property type="entry name" value="UBA"/>
</dbReference>
<dbReference type="PROSITE" id="PS50030">
    <property type="entry name" value="UBA"/>
    <property type="match status" value="2"/>
</dbReference>
<dbReference type="PANTHER" id="PTHR10621">
    <property type="entry name" value="UV EXCISION REPAIR PROTEIN RAD23"/>
    <property type="match status" value="1"/>
</dbReference>
<feature type="compositionally biased region" description="Gly residues" evidence="7">
    <location>
        <begin position="341"/>
        <end position="351"/>
    </location>
</feature>
<reference evidence="12" key="1">
    <citation type="submission" date="2016-11" db="UniProtKB">
        <authorList>
            <consortium name="WormBaseParasite"/>
        </authorList>
    </citation>
    <scope>IDENTIFICATION</scope>
</reference>
<feature type="region of interest" description="Disordered" evidence="7">
    <location>
        <begin position="672"/>
        <end position="868"/>
    </location>
</feature>
<dbReference type="InterPro" id="IPR001357">
    <property type="entry name" value="BRCT_dom"/>
</dbReference>
<dbReference type="Pfam" id="PF09280">
    <property type="entry name" value="XPC-binding"/>
    <property type="match status" value="1"/>
</dbReference>
<dbReference type="PROSITE" id="PS50172">
    <property type="entry name" value="BRCT"/>
    <property type="match status" value="2"/>
</dbReference>
<dbReference type="SMART" id="SM00165">
    <property type="entry name" value="UBA"/>
    <property type="match status" value="2"/>
</dbReference>
<feature type="domain" description="BRCT" evidence="10">
    <location>
        <begin position="472"/>
        <end position="562"/>
    </location>
</feature>
<dbReference type="GO" id="GO:0043161">
    <property type="term" value="P:proteasome-mediated ubiquitin-dependent protein catabolic process"/>
    <property type="evidence" value="ECO:0007669"/>
    <property type="project" value="InterPro"/>
</dbReference>
<evidence type="ECO:0000259" key="8">
    <source>
        <dbReference type="PROSITE" id="PS50030"/>
    </source>
</evidence>
<dbReference type="InterPro" id="IPR036353">
    <property type="entry name" value="XPC-bd_sf"/>
</dbReference>
<evidence type="ECO:0000259" key="10">
    <source>
        <dbReference type="PROSITE" id="PS50172"/>
    </source>
</evidence>
<feature type="compositionally biased region" description="Polar residues" evidence="7">
    <location>
        <begin position="924"/>
        <end position="940"/>
    </location>
</feature>
<feature type="compositionally biased region" description="Polar residues" evidence="7">
    <location>
        <begin position="832"/>
        <end position="845"/>
    </location>
</feature>
<feature type="domain" description="Ubiquitin-like" evidence="9">
    <location>
        <begin position="76"/>
        <end position="131"/>
    </location>
</feature>
<feature type="domain" description="BRCT" evidence="10">
    <location>
        <begin position="1326"/>
        <end position="1383"/>
    </location>
</feature>
<dbReference type="InterPro" id="IPR004806">
    <property type="entry name" value="Rad23"/>
</dbReference>
<feature type="compositionally biased region" description="Acidic residues" evidence="7">
    <location>
        <begin position="245"/>
        <end position="254"/>
    </location>
</feature>
<feature type="domain" description="UBA" evidence="8">
    <location>
        <begin position="362"/>
        <end position="403"/>
    </location>
</feature>
<dbReference type="CDD" id="cd17716">
    <property type="entry name" value="BRCT_microcephalin_rpt1"/>
    <property type="match status" value="1"/>
</dbReference>
<dbReference type="Gene3D" id="1.10.8.10">
    <property type="entry name" value="DNA helicase RuvA subunit, C-terminal domain"/>
    <property type="match status" value="2"/>
</dbReference>
<evidence type="ECO:0000256" key="4">
    <source>
        <dbReference type="ARBA" id="ARBA00023204"/>
    </source>
</evidence>
<dbReference type="FunFam" id="1.10.8.10:FF:000003">
    <property type="entry name" value="UV excision repair protein RAD23 homolog"/>
    <property type="match status" value="1"/>
</dbReference>
<feature type="compositionally biased region" description="Gly residues" evidence="7">
    <location>
        <begin position="255"/>
        <end position="272"/>
    </location>
</feature>
<dbReference type="Pfam" id="PF00627">
    <property type="entry name" value="UBA"/>
    <property type="match status" value="2"/>
</dbReference>
<organism evidence="11 12">
    <name type="scientific">Macrostomum lignano</name>
    <dbReference type="NCBI Taxonomy" id="282301"/>
    <lineage>
        <taxon>Eukaryota</taxon>
        <taxon>Metazoa</taxon>
        <taxon>Spiralia</taxon>
        <taxon>Lophotrochozoa</taxon>
        <taxon>Platyhelminthes</taxon>
        <taxon>Rhabditophora</taxon>
        <taxon>Macrostomorpha</taxon>
        <taxon>Macrostomida</taxon>
        <taxon>Macrostomidae</taxon>
        <taxon>Macrostomum</taxon>
    </lineage>
</organism>
<feature type="region of interest" description="Disordered" evidence="7">
    <location>
        <begin position="431"/>
        <end position="465"/>
    </location>
</feature>
<evidence type="ECO:0000259" key="9">
    <source>
        <dbReference type="PROSITE" id="PS50053"/>
    </source>
</evidence>
<feature type="region of interest" description="Disordered" evidence="7">
    <location>
        <begin position="1491"/>
        <end position="1515"/>
    </location>
</feature>
<accession>A0A1I8IHX8</accession>
<dbReference type="Gene3D" id="1.10.10.540">
    <property type="entry name" value="XPC-binding domain"/>
    <property type="match status" value="1"/>
</dbReference>
<feature type="region of interest" description="Disordered" evidence="7">
    <location>
        <begin position="924"/>
        <end position="949"/>
    </location>
</feature>
<name>A0A1I8IHX8_9PLAT</name>
<evidence type="ECO:0000256" key="6">
    <source>
        <dbReference type="SAM" id="Coils"/>
    </source>
</evidence>
<dbReference type="Pfam" id="PF12738">
    <property type="entry name" value="PTCB-BRCT"/>
    <property type="match status" value="1"/>
</dbReference>
<dbReference type="InterPro" id="IPR036420">
    <property type="entry name" value="BRCT_dom_sf"/>
</dbReference>
<dbReference type="SMART" id="SM00292">
    <property type="entry name" value="BRCT"/>
    <property type="match status" value="2"/>
</dbReference>
<dbReference type="GO" id="GO:0070628">
    <property type="term" value="F:proteasome binding"/>
    <property type="evidence" value="ECO:0007669"/>
    <property type="project" value="TreeGrafter"/>
</dbReference>
<dbReference type="PROSITE" id="PS50053">
    <property type="entry name" value="UBIQUITIN_2"/>
    <property type="match status" value="1"/>
</dbReference>
<evidence type="ECO:0000256" key="5">
    <source>
        <dbReference type="ARBA" id="ARBA00023242"/>
    </source>
</evidence>
<dbReference type="CDD" id="cd14380">
    <property type="entry name" value="UBA2_Rad23"/>
    <property type="match status" value="1"/>
</dbReference>
<evidence type="ECO:0000256" key="3">
    <source>
        <dbReference type="ARBA" id="ARBA00022763"/>
    </source>
</evidence>
<dbReference type="GO" id="GO:0003684">
    <property type="term" value="F:damaged DNA binding"/>
    <property type="evidence" value="ECO:0007669"/>
    <property type="project" value="InterPro"/>
</dbReference>
<dbReference type="InterPro" id="IPR009060">
    <property type="entry name" value="UBA-like_sf"/>
</dbReference>
<feature type="region of interest" description="Disordered" evidence="7">
    <location>
        <begin position="1083"/>
        <end position="1115"/>
    </location>
</feature>
<feature type="region of interest" description="Disordered" evidence="7">
    <location>
        <begin position="132"/>
        <end position="184"/>
    </location>
</feature>
<dbReference type="WBParaSite" id="maker-uti_cns_0013068-snap-gene-0.4-mRNA-1">
    <property type="protein sequence ID" value="maker-uti_cns_0013068-snap-gene-0.4-mRNA-1"/>
    <property type="gene ID" value="maker-uti_cns_0013068-snap-gene-0.4"/>
</dbReference>
<evidence type="ECO:0000256" key="2">
    <source>
        <dbReference type="ARBA" id="ARBA00022737"/>
    </source>
</evidence>
<feature type="region of interest" description="Disordered" evidence="7">
    <location>
        <begin position="231"/>
        <end position="275"/>
    </location>
</feature>
<dbReference type="CDD" id="cd01805">
    <property type="entry name" value="Ubl_Rad23"/>
    <property type="match status" value="1"/>
</dbReference>
<dbReference type="SUPFAM" id="SSF101238">
    <property type="entry name" value="XPC-binding domain"/>
    <property type="match status" value="1"/>
</dbReference>
<feature type="compositionally biased region" description="Low complexity" evidence="7">
    <location>
        <begin position="1173"/>
        <end position="1199"/>
    </location>
</feature>
<keyword evidence="11" id="KW-1185">Reference proteome</keyword>
<dbReference type="GO" id="GO:0043130">
    <property type="term" value="F:ubiquitin binding"/>
    <property type="evidence" value="ECO:0007669"/>
    <property type="project" value="TreeGrafter"/>
</dbReference>
<dbReference type="Gene3D" id="3.10.20.90">
    <property type="entry name" value="Phosphatidylinositol 3-kinase Catalytic Subunit, Chain A, domain 1"/>
    <property type="match status" value="1"/>
</dbReference>